<dbReference type="FunFam" id="3.40.20.10:FF:000018">
    <property type="entry name" value="Coactosin-like 1"/>
    <property type="match status" value="1"/>
</dbReference>
<dbReference type="SUPFAM" id="SSF55753">
    <property type="entry name" value="Actin depolymerizing proteins"/>
    <property type="match status" value="1"/>
</dbReference>
<dbReference type="GO" id="GO:0030427">
    <property type="term" value="C:site of polarized growth"/>
    <property type="evidence" value="ECO:0007669"/>
    <property type="project" value="TreeGrafter"/>
</dbReference>
<feature type="domain" description="ADF-H" evidence="6">
    <location>
        <begin position="3"/>
        <end position="146"/>
    </location>
</feature>
<keyword evidence="3" id="KW-0009">Actin-binding</keyword>
<name>A0AAN9U4D5_9PEZI</name>
<dbReference type="GO" id="GO:0030833">
    <property type="term" value="P:regulation of actin filament polymerization"/>
    <property type="evidence" value="ECO:0007669"/>
    <property type="project" value="TreeGrafter"/>
</dbReference>
<dbReference type="SMART" id="SM00102">
    <property type="entry name" value="ADF"/>
    <property type="match status" value="1"/>
</dbReference>
<protein>
    <recommendedName>
        <fullName evidence="6">ADF-H domain-containing protein</fullName>
    </recommendedName>
</protein>
<evidence type="ECO:0000256" key="5">
    <source>
        <dbReference type="ARBA" id="ARBA00038052"/>
    </source>
</evidence>
<evidence type="ECO:0000256" key="1">
    <source>
        <dbReference type="ARBA" id="ARBA00004245"/>
    </source>
</evidence>
<comment type="similarity">
    <text evidence="5">Belongs to the actin-binding proteins ADF family. Coactosin subfamily.</text>
</comment>
<keyword evidence="2" id="KW-0963">Cytoplasm</keyword>
<dbReference type="PANTHER" id="PTHR10829:SF56">
    <property type="entry name" value="ADF-H DOMAIN-CONTAINING PROTEIN"/>
    <property type="match status" value="1"/>
</dbReference>
<evidence type="ECO:0000256" key="4">
    <source>
        <dbReference type="ARBA" id="ARBA00023212"/>
    </source>
</evidence>
<evidence type="ECO:0000259" key="6">
    <source>
        <dbReference type="PROSITE" id="PS51263"/>
    </source>
</evidence>
<dbReference type="GO" id="GO:0030864">
    <property type="term" value="C:cortical actin cytoskeleton"/>
    <property type="evidence" value="ECO:0007669"/>
    <property type="project" value="TreeGrafter"/>
</dbReference>
<dbReference type="PROSITE" id="PS51263">
    <property type="entry name" value="ADF_H"/>
    <property type="match status" value="1"/>
</dbReference>
<organism evidence="7 8">
    <name type="scientific">Cytospora paraplurivora</name>
    <dbReference type="NCBI Taxonomy" id="2898453"/>
    <lineage>
        <taxon>Eukaryota</taxon>
        <taxon>Fungi</taxon>
        <taxon>Dikarya</taxon>
        <taxon>Ascomycota</taxon>
        <taxon>Pezizomycotina</taxon>
        <taxon>Sordariomycetes</taxon>
        <taxon>Sordariomycetidae</taxon>
        <taxon>Diaporthales</taxon>
        <taxon>Cytosporaceae</taxon>
        <taxon>Cytospora</taxon>
    </lineage>
</organism>
<dbReference type="Pfam" id="PF00241">
    <property type="entry name" value="Cofilin_ADF"/>
    <property type="match status" value="1"/>
</dbReference>
<dbReference type="CDD" id="cd11282">
    <property type="entry name" value="ADF_coactosin_like"/>
    <property type="match status" value="1"/>
</dbReference>
<comment type="caution">
    <text evidence="7">The sequence shown here is derived from an EMBL/GenBank/DDBJ whole genome shotgun (WGS) entry which is preliminary data.</text>
</comment>
<dbReference type="PANTHER" id="PTHR10829">
    <property type="entry name" value="CORTACTIN AND DREBRIN"/>
    <property type="match status" value="1"/>
</dbReference>
<dbReference type="InterPro" id="IPR002108">
    <property type="entry name" value="ADF-H"/>
</dbReference>
<evidence type="ECO:0000313" key="8">
    <source>
        <dbReference type="Proteomes" id="UP001320245"/>
    </source>
</evidence>
<evidence type="ECO:0000256" key="3">
    <source>
        <dbReference type="ARBA" id="ARBA00023203"/>
    </source>
</evidence>
<dbReference type="AlphaFoldDB" id="A0AAN9U4D5"/>
<accession>A0AAN9U4D5</accession>
<dbReference type="Gene3D" id="3.40.20.10">
    <property type="entry name" value="Severin"/>
    <property type="match status" value="1"/>
</dbReference>
<keyword evidence="8" id="KW-1185">Reference proteome</keyword>
<dbReference type="GO" id="GO:0051015">
    <property type="term" value="F:actin filament binding"/>
    <property type="evidence" value="ECO:0007669"/>
    <property type="project" value="TreeGrafter"/>
</dbReference>
<evidence type="ECO:0000313" key="7">
    <source>
        <dbReference type="EMBL" id="KAK7729805.1"/>
    </source>
</evidence>
<evidence type="ECO:0000256" key="2">
    <source>
        <dbReference type="ARBA" id="ARBA00022490"/>
    </source>
</evidence>
<sequence length="158" mass="17450">MSNFGPEVDAIVEAYEAVRNDKDDTTWLLVTAAKGNKLSLTKTGTDKSFVTPGNTDNAITKITEELDEGEIQYGYVRVEYANDSESTRVKFVMITWMGSSAGIMRRAKVGADAGEVQQKILRHYSKELRTDDKHDLNPDAIVKELRRSGGADYNGGRG</sequence>
<dbReference type="InterPro" id="IPR029006">
    <property type="entry name" value="ADF-H/Gelsolin-like_dom_sf"/>
</dbReference>
<dbReference type="EMBL" id="JAJSPL020000067">
    <property type="protein sequence ID" value="KAK7729805.1"/>
    <property type="molecule type" value="Genomic_DNA"/>
</dbReference>
<keyword evidence="4" id="KW-0206">Cytoskeleton</keyword>
<dbReference type="Proteomes" id="UP001320245">
    <property type="component" value="Unassembled WGS sequence"/>
</dbReference>
<comment type="subcellular location">
    <subcellularLocation>
        <location evidence="1">Cytoplasm</location>
        <location evidence="1">Cytoskeleton</location>
    </subcellularLocation>
</comment>
<proteinExistence type="inferred from homology"/>
<reference evidence="7 8" key="1">
    <citation type="journal article" date="2023" name="PLoS ONE">
        <title>Cytospora paraplurivora sp. nov. isolated from orchards with fruit tree decline syndrome in Ontario, Canada.</title>
        <authorList>
            <person name="Ilyukhin E."/>
            <person name="Nguyen H.D.T."/>
            <person name="Castle A.J."/>
            <person name="Ellouze W."/>
        </authorList>
    </citation>
    <scope>NUCLEOTIDE SEQUENCE [LARGE SCALE GENOMIC DNA]</scope>
    <source>
        <strain evidence="7 8">FDS-564</strain>
    </source>
</reference>
<dbReference type="GO" id="GO:0005884">
    <property type="term" value="C:actin filament"/>
    <property type="evidence" value="ECO:0007669"/>
    <property type="project" value="TreeGrafter"/>
</dbReference>
<gene>
    <name evidence="7" type="ORF">SLS53_009173</name>
</gene>